<dbReference type="PANTHER" id="PTHR33977">
    <property type="entry name" value="ZINC ION BINDING PROTEIN"/>
    <property type="match status" value="1"/>
</dbReference>
<proteinExistence type="predicted"/>
<gene>
    <name evidence="1" type="ORF">HNY73_007450</name>
</gene>
<protein>
    <recommendedName>
        <fullName evidence="3">MULE transposase domain-containing protein</fullName>
    </recommendedName>
</protein>
<name>A0A8T0FDZ8_ARGBR</name>
<organism evidence="1 2">
    <name type="scientific">Argiope bruennichi</name>
    <name type="common">Wasp spider</name>
    <name type="synonym">Aranea bruennichi</name>
    <dbReference type="NCBI Taxonomy" id="94029"/>
    <lineage>
        <taxon>Eukaryota</taxon>
        <taxon>Metazoa</taxon>
        <taxon>Ecdysozoa</taxon>
        <taxon>Arthropoda</taxon>
        <taxon>Chelicerata</taxon>
        <taxon>Arachnida</taxon>
        <taxon>Araneae</taxon>
        <taxon>Araneomorphae</taxon>
        <taxon>Entelegynae</taxon>
        <taxon>Araneoidea</taxon>
        <taxon>Araneidae</taxon>
        <taxon>Argiope</taxon>
    </lineage>
</organism>
<keyword evidence="2" id="KW-1185">Reference proteome</keyword>
<reference evidence="1" key="2">
    <citation type="submission" date="2020-06" db="EMBL/GenBank/DDBJ databases">
        <authorList>
            <person name="Sheffer M."/>
        </authorList>
    </citation>
    <scope>NUCLEOTIDE SEQUENCE</scope>
</reference>
<evidence type="ECO:0000313" key="1">
    <source>
        <dbReference type="EMBL" id="KAF8789517.1"/>
    </source>
</evidence>
<reference evidence="1" key="1">
    <citation type="journal article" date="2020" name="bioRxiv">
        <title>Chromosome-level reference genome of the European wasp spider Argiope bruennichi: a resource for studies on range expansion and evolutionary adaptation.</title>
        <authorList>
            <person name="Sheffer M.M."/>
            <person name="Hoppe A."/>
            <person name="Krehenwinkel H."/>
            <person name="Uhl G."/>
            <person name="Kuss A.W."/>
            <person name="Jensen L."/>
            <person name="Jensen C."/>
            <person name="Gillespie R.G."/>
            <person name="Hoff K.J."/>
            <person name="Prost S."/>
        </authorList>
    </citation>
    <scope>NUCLEOTIDE SEQUENCE</scope>
</reference>
<comment type="caution">
    <text evidence="1">The sequence shown here is derived from an EMBL/GenBank/DDBJ whole genome shotgun (WGS) entry which is preliminary data.</text>
</comment>
<evidence type="ECO:0000313" key="2">
    <source>
        <dbReference type="Proteomes" id="UP000807504"/>
    </source>
</evidence>
<sequence length="390" mass="45405">MNFIRQEVKGEEMINLARAGFGSQPGCRRRDNDRIHNEQLQPIESTIASALVSLQTQVWFPNKSLAEKLAMKIPLDIILDDVRESISESGMQRLHLPTRQDLYNIENSYLLTSKKHFDDAISVDIWAQNEMLKKYGPDCICVDGTHGLSDYGFQLMIYGKDFHVFFISDREDEEALSIFFKYIKNELGPVTPAIFMSDMANAFYNAWSTIMGLPKQHLYCTWYVDRAWRKNLSKINGKEKQVEVYKLLRTLLEERDENAVIAIIETSLNDLSAEADTFAFAEYFKTHYLNKLRQWAFCYMLHCGLNTNMHLERMHKTIKYIYLNGKTVKRLDKALDALMRFLKDKIVERLATLDKGKISSKLKNLRNRHKISCKLEAIIDKCEEGWNVQE</sequence>
<accession>A0A8T0FDZ8</accession>
<dbReference type="Proteomes" id="UP000807504">
    <property type="component" value="Unassembled WGS sequence"/>
</dbReference>
<evidence type="ECO:0008006" key="3">
    <source>
        <dbReference type="Google" id="ProtNLM"/>
    </source>
</evidence>
<dbReference type="PANTHER" id="PTHR33977:SF1">
    <property type="entry name" value="ZINC ION BINDING PROTEIN"/>
    <property type="match status" value="1"/>
</dbReference>
<dbReference type="EMBL" id="JABXBU010000012">
    <property type="protein sequence ID" value="KAF8789517.1"/>
    <property type="molecule type" value="Genomic_DNA"/>
</dbReference>
<dbReference type="AlphaFoldDB" id="A0A8T0FDZ8"/>